<dbReference type="STRING" id="136037.A0A067RS22"/>
<dbReference type="InterPro" id="IPR019734">
    <property type="entry name" value="TPR_rpt"/>
</dbReference>
<dbReference type="InParanoid" id="A0A067RS22"/>
<dbReference type="PROSITE" id="PS50293">
    <property type="entry name" value="TPR_REGION"/>
    <property type="match status" value="1"/>
</dbReference>
<protein>
    <submittedName>
        <fullName evidence="2">Tetratricopeptide repeat protein 1</fullName>
    </submittedName>
</protein>
<reference evidence="2 3" key="1">
    <citation type="journal article" date="2014" name="Nat. Commun.">
        <title>Molecular traces of alternative social organization in a termite genome.</title>
        <authorList>
            <person name="Terrapon N."/>
            <person name="Li C."/>
            <person name="Robertson H.M."/>
            <person name="Ji L."/>
            <person name="Meng X."/>
            <person name="Booth W."/>
            <person name="Chen Z."/>
            <person name="Childers C.P."/>
            <person name="Glastad K.M."/>
            <person name="Gokhale K."/>
            <person name="Gowin J."/>
            <person name="Gronenberg W."/>
            <person name="Hermansen R.A."/>
            <person name="Hu H."/>
            <person name="Hunt B.G."/>
            <person name="Huylmans A.K."/>
            <person name="Khalil S.M."/>
            <person name="Mitchell R.D."/>
            <person name="Munoz-Torres M.C."/>
            <person name="Mustard J.A."/>
            <person name="Pan H."/>
            <person name="Reese J.T."/>
            <person name="Scharf M.E."/>
            <person name="Sun F."/>
            <person name="Vogel H."/>
            <person name="Xiao J."/>
            <person name="Yang W."/>
            <person name="Yang Z."/>
            <person name="Yang Z."/>
            <person name="Zhou J."/>
            <person name="Zhu J."/>
            <person name="Brent C.S."/>
            <person name="Elsik C.G."/>
            <person name="Goodisman M.A."/>
            <person name="Liberles D.A."/>
            <person name="Roe R.M."/>
            <person name="Vargo E.L."/>
            <person name="Vilcinskas A."/>
            <person name="Wang J."/>
            <person name="Bornberg-Bauer E."/>
            <person name="Korb J."/>
            <person name="Zhang G."/>
            <person name="Liebig J."/>
        </authorList>
    </citation>
    <scope>NUCLEOTIDE SEQUENCE [LARGE SCALE GENOMIC DNA]</scope>
    <source>
        <tissue evidence="2">Whole organism</tissue>
    </source>
</reference>
<dbReference type="OMA" id="KSAIDDC"/>
<sequence>MAEKLVSLDDNETCKQYVIPSNEEIINELTKELDCANIKSAAENDGNVNKCDGRKLDHEGNNVDSSEEEVTAGVFENKADNEENHVKVDDDFIDEEALKDLEITYSVEEKERLQREAETCKSKGNEQFKAGDYQGSAQSYTLALRTCPLTFDKDRAVMYSNRAAAKVKLGLKLSAIEDCSKAVELNPAYLKAYFRRAQLLEETEKLDEALADYQKVLELDPLYREALYASKRLSEQIHERNEHMKTEMLAKLKDLGNMILRPFGLSTSNFQVTQDPNSGGYSVNFQQAPQ</sequence>
<dbReference type="InterPro" id="IPR011990">
    <property type="entry name" value="TPR-like_helical_dom_sf"/>
</dbReference>
<dbReference type="Pfam" id="PF00515">
    <property type="entry name" value="TPR_1"/>
    <property type="match status" value="1"/>
</dbReference>
<dbReference type="PANTHER" id="PTHR46014">
    <property type="entry name" value="TETRATRICOPEPTIDE REPEAT PROTEIN 1"/>
    <property type="match status" value="1"/>
</dbReference>
<dbReference type="eggNOG" id="KOG4234">
    <property type="taxonomic scope" value="Eukaryota"/>
</dbReference>
<evidence type="ECO:0000313" key="3">
    <source>
        <dbReference type="Proteomes" id="UP000027135"/>
    </source>
</evidence>
<dbReference type="Proteomes" id="UP000027135">
    <property type="component" value="Unassembled WGS sequence"/>
</dbReference>
<dbReference type="SMART" id="SM00028">
    <property type="entry name" value="TPR"/>
    <property type="match status" value="3"/>
</dbReference>
<keyword evidence="1" id="KW-0802">TPR repeat</keyword>
<dbReference type="InterPro" id="IPR052769">
    <property type="entry name" value="TPR_domain_protein"/>
</dbReference>
<proteinExistence type="predicted"/>
<organism evidence="2 3">
    <name type="scientific">Zootermopsis nevadensis</name>
    <name type="common">Dampwood termite</name>
    <dbReference type="NCBI Taxonomy" id="136037"/>
    <lineage>
        <taxon>Eukaryota</taxon>
        <taxon>Metazoa</taxon>
        <taxon>Ecdysozoa</taxon>
        <taxon>Arthropoda</taxon>
        <taxon>Hexapoda</taxon>
        <taxon>Insecta</taxon>
        <taxon>Pterygota</taxon>
        <taxon>Neoptera</taxon>
        <taxon>Polyneoptera</taxon>
        <taxon>Dictyoptera</taxon>
        <taxon>Blattodea</taxon>
        <taxon>Blattoidea</taxon>
        <taxon>Termitoidae</taxon>
        <taxon>Termopsidae</taxon>
        <taxon>Zootermopsis</taxon>
    </lineage>
</organism>
<dbReference type="SUPFAM" id="SSF48452">
    <property type="entry name" value="TPR-like"/>
    <property type="match status" value="1"/>
</dbReference>
<accession>A0A067RS22</accession>
<dbReference type="Gene3D" id="1.25.40.10">
    <property type="entry name" value="Tetratricopeptide repeat domain"/>
    <property type="match status" value="1"/>
</dbReference>
<keyword evidence="3" id="KW-1185">Reference proteome</keyword>
<gene>
    <name evidence="2" type="ORF">L798_12366</name>
</gene>
<dbReference type="PANTHER" id="PTHR46014:SF1">
    <property type="entry name" value="TETRATRICOPEPTIDE REPEAT PROTEIN 1"/>
    <property type="match status" value="1"/>
</dbReference>
<dbReference type="EMBL" id="KK852458">
    <property type="protein sequence ID" value="KDR23545.1"/>
    <property type="molecule type" value="Genomic_DNA"/>
</dbReference>
<evidence type="ECO:0000313" key="2">
    <source>
        <dbReference type="EMBL" id="KDR23545.1"/>
    </source>
</evidence>
<dbReference type="AlphaFoldDB" id="A0A067RS22"/>
<dbReference type="PROSITE" id="PS50005">
    <property type="entry name" value="TPR"/>
    <property type="match status" value="1"/>
</dbReference>
<dbReference type="Pfam" id="PF13181">
    <property type="entry name" value="TPR_8"/>
    <property type="match status" value="1"/>
</dbReference>
<dbReference type="FunCoup" id="A0A067RS22">
    <property type="interactions" value="1752"/>
</dbReference>
<feature type="repeat" description="TPR" evidence="1">
    <location>
        <begin position="190"/>
        <end position="223"/>
    </location>
</feature>
<evidence type="ECO:0000256" key="1">
    <source>
        <dbReference type="PROSITE-ProRule" id="PRU00339"/>
    </source>
</evidence>
<dbReference type="OrthoDB" id="1872379at2759"/>
<name>A0A067RS22_ZOONE</name>